<evidence type="ECO:0000313" key="2">
    <source>
        <dbReference type="Proteomes" id="UP000019753"/>
    </source>
</evidence>
<dbReference type="InterPro" id="IPR005227">
    <property type="entry name" value="YqgF"/>
</dbReference>
<dbReference type="AlphaFoldDB" id="A0A021VRY9"/>
<sequence>MPRGVRLGVDLGTVRIGVAASDPDGLLATPVETVPRDRTGAGADVRHLAGLVADRAAAVVYVGL</sequence>
<comment type="caution">
    <text evidence="1">The sequence shown here is derived from an EMBL/GenBank/DDBJ whole genome shotgun (WGS) entry which is preliminary data.</text>
</comment>
<accession>A0A021VRY9</accession>
<dbReference type="SUPFAM" id="SSF53098">
    <property type="entry name" value="Ribonuclease H-like"/>
    <property type="match status" value="1"/>
</dbReference>
<evidence type="ECO:0000313" key="1">
    <source>
        <dbReference type="EMBL" id="EYR62820.1"/>
    </source>
</evidence>
<dbReference type="InterPro" id="IPR037027">
    <property type="entry name" value="YqgF/RNaseH-like_dom_sf"/>
</dbReference>
<dbReference type="Gene3D" id="3.30.420.140">
    <property type="entry name" value="YqgF/RNase H-like domain"/>
    <property type="match status" value="1"/>
</dbReference>
<dbReference type="EMBL" id="AXCW01000165">
    <property type="protein sequence ID" value="EYR62820.1"/>
    <property type="molecule type" value="Genomic_DNA"/>
</dbReference>
<proteinExistence type="predicted"/>
<protein>
    <submittedName>
        <fullName evidence="1">Holliday junction resolvase</fullName>
    </submittedName>
</protein>
<dbReference type="Proteomes" id="UP000019753">
    <property type="component" value="Unassembled WGS sequence"/>
</dbReference>
<name>A0A021VRY9_9CELL</name>
<keyword evidence="2" id="KW-1185">Reference proteome</keyword>
<organism evidence="1 2">
    <name type="scientific">Actinotalea ferrariae CF5-4</name>
    <dbReference type="NCBI Taxonomy" id="948458"/>
    <lineage>
        <taxon>Bacteria</taxon>
        <taxon>Bacillati</taxon>
        <taxon>Actinomycetota</taxon>
        <taxon>Actinomycetes</taxon>
        <taxon>Micrococcales</taxon>
        <taxon>Cellulomonadaceae</taxon>
        <taxon>Actinotalea</taxon>
    </lineage>
</organism>
<reference evidence="1 2" key="1">
    <citation type="submission" date="2014-01" db="EMBL/GenBank/DDBJ databases">
        <title>Actinotalea ferrariae CF5-4.</title>
        <authorList>
            <person name="Chen F."/>
            <person name="Li Y."/>
            <person name="Wang G."/>
        </authorList>
    </citation>
    <scope>NUCLEOTIDE SEQUENCE [LARGE SCALE GENOMIC DNA]</scope>
    <source>
        <strain evidence="1 2">CF5-4</strain>
    </source>
</reference>
<dbReference type="RefSeq" id="WP_245612591.1">
    <property type="nucleotide sequence ID" value="NZ_AXCW01000165.1"/>
</dbReference>
<dbReference type="InterPro" id="IPR012337">
    <property type="entry name" value="RNaseH-like_sf"/>
</dbReference>
<dbReference type="Pfam" id="PF03652">
    <property type="entry name" value="RuvX"/>
    <property type="match status" value="1"/>
</dbReference>
<dbReference type="GO" id="GO:0006364">
    <property type="term" value="P:rRNA processing"/>
    <property type="evidence" value="ECO:0007669"/>
    <property type="project" value="InterPro"/>
</dbReference>
<feature type="non-terminal residue" evidence="1">
    <location>
        <position position="64"/>
    </location>
</feature>
<gene>
    <name evidence="1" type="ORF">N866_04970</name>
</gene>